<gene>
    <name evidence="1" type="ORF">HJ526_13980</name>
</gene>
<proteinExistence type="predicted"/>
<reference evidence="1 2" key="1">
    <citation type="submission" date="2020-04" db="EMBL/GenBank/DDBJ databases">
        <title>Donghicola sp., a member of the Rhodobacteraceae family isolated from mangrove forest in Thailand.</title>
        <authorList>
            <person name="Charoenyingcharoen P."/>
            <person name="Yukphan P."/>
        </authorList>
    </citation>
    <scope>NUCLEOTIDE SEQUENCE [LARGE SCALE GENOMIC DNA]</scope>
    <source>
        <strain evidence="1 2">C2-DW-16</strain>
    </source>
</reference>
<protein>
    <submittedName>
        <fullName evidence="1">Glycosyltransferase family 2 protein</fullName>
    </submittedName>
</protein>
<keyword evidence="2" id="KW-1185">Reference proteome</keyword>
<evidence type="ECO:0000313" key="2">
    <source>
        <dbReference type="Proteomes" id="UP000523601"/>
    </source>
</evidence>
<dbReference type="RefSeq" id="WP_176855221.1">
    <property type="nucleotide sequence ID" value="NZ_JABCJD010000007.1"/>
</dbReference>
<dbReference type="Pfam" id="PF13704">
    <property type="entry name" value="Glyco_tranf_2_4"/>
    <property type="match status" value="1"/>
</dbReference>
<sequence length="354" mass="39627">MRLLCVSTQRNEGPYLLEWVAHLRACGVTDLLIYSNDCDDGSDDLLDLLDGAGILTHVRHQVPEGESIQWTALKAAWKHPLRKEADWAIVCDVDEFPVIKVGTGQFADLIGSVLGGFDAMVLPWRLFGANGVVRLHDAPVTGQFRKAQRPDAMWPVAATFFKTLFRLDGPFNQFGVHRPRQKLEAKAGLPRIVDGSGRPLPEGFVRNTKRLSLFGLPTGRNLAEMNHYSLRSAEGFVIKRDRGLPNRTDKAIDLAYWTERNFNEVPETAIDQIADRVAAERAKLEVIAGIPEAHQRALAWHRQRFSDLVTTEAGHKLYSQLLLAQGSTTPDADTARQLVQWFQIAYKRGLEDAE</sequence>
<dbReference type="Proteomes" id="UP000523601">
    <property type="component" value="Unassembled WGS sequence"/>
</dbReference>
<accession>A0ABX2PH70</accession>
<comment type="caution">
    <text evidence="1">The sequence shown here is derived from an EMBL/GenBank/DDBJ whole genome shotgun (WGS) entry which is preliminary data.</text>
</comment>
<evidence type="ECO:0000313" key="1">
    <source>
        <dbReference type="EMBL" id="NVO28535.1"/>
    </source>
</evidence>
<dbReference type="EMBL" id="JABCJD010000007">
    <property type="protein sequence ID" value="NVO28535.1"/>
    <property type="molecule type" value="Genomic_DNA"/>
</dbReference>
<organism evidence="1 2">
    <name type="scientific">Donghicola mangrovi</name>
    <dbReference type="NCBI Taxonomy" id="2729614"/>
    <lineage>
        <taxon>Bacteria</taxon>
        <taxon>Pseudomonadati</taxon>
        <taxon>Pseudomonadota</taxon>
        <taxon>Alphaproteobacteria</taxon>
        <taxon>Rhodobacterales</taxon>
        <taxon>Roseobacteraceae</taxon>
        <taxon>Donghicola</taxon>
    </lineage>
</organism>
<name>A0ABX2PH70_9RHOB</name>